<dbReference type="Proteomes" id="UP000198727">
    <property type="component" value="Unassembled WGS sequence"/>
</dbReference>
<dbReference type="RefSeq" id="WP_092526960.1">
    <property type="nucleotide sequence ID" value="NZ_FOWW01000001.1"/>
</dbReference>
<reference evidence="2" key="1">
    <citation type="submission" date="2016-10" db="EMBL/GenBank/DDBJ databases">
        <authorList>
            <person name="Varghese N."/>
            <person name="Submissions S."/>
        </authorList>
    </citation>
    <scope>NUCLEOTIDE SEQUENCE [LARGE SCALE GENOMIC DNA]</scope>
    <source>
        <strain evidence="2">CGMCC 4.5579</strain>
    </source>
</reference>
<evidence type="ECO:0000313" key="1">
    <source>
        <dbReference type="EMBL" id="SFO92528.1"/>
    </source>
</evidence>
<gene>
    <name evidence="1" type="ORF">SAMN05421810_101412</name>
</gene>
<name>A0A1I5L5P2_9PSEU</name>
<accession>A0A1I5L5P2</accession>
<protein>
    <recommendedName>
        <fullName evidence="3">DUF3558 domain-containing protein</fullName>
    </recommendedName>
</protein>
<dbReference type="PROSITE" id="PS51257">
    <property type="entry name" value="PROKAR_LIPOPROTEIN"/>
    <property type="match status" value="1"/>
</dbReference>
<evidence type="ECO:0000313" key="2">
    <source>
        <dbReference type="Proteomes" id="UP000198727"/>
    </source>
</evidence>
<dbReference type="STRING" id="587909.SAMN05421810_101412"/>
<sequence>MGRIGRVALCALVGAVLLAGCAVVERGTAVPDAREMERLAEPLTARDVLGELATIDYCTTLDLAVMEATGGTVRWTQESFGWCEFGVVAEEGRVVLRVGDLAEVSTSVLGEPDGTVAQPHGWRMERYADLDPEACYRFLVFPDGISLQVEVTRTDVDPDVPVAALCRVAEVAVGAARAWLVEKPPTRLPLREGSLGHLDACALVPQPEVEAAVGGPAPARPTPTGHSCLWGRWDLPGPAALVAFTVRVVESEEREDEFPETVAGRAAAVLPADDTCLVETPHIDFDPDVPGEVEVVGVEARPAEGDACAAARALAERVWAALPAA</sequence>
<dbReference type="EMBL" id="FOWW01000001">
    <property type="protein sequence ID" value="SFO92528.1"/>
    <property type="molecule type" value="Genomic_DNA"/>
</dbReference>
<dbReference type="AlphaFoldDB" id="A0A1I5L5P2"/>
<dbReference type="InterPro" id="IPR024520">
    <property type="entry name" value="DUF3558"/>
</dbReference>
<organism evidence="1 2">
    <name type="scientific">Amycolatopsis arida</name>
    <dbReference type="NCBI Taxonomy" id="587909"/>
    <lineage>
        <taxon>Bacteria</taxon>
        <taxon>Bacillati</taxon>
        <taxon>Actinomycetota</taxon>
        <taxon>Actinomycetes</taxon>
        <taxon>Pseudonocardiales</taxon>
        <taxon>Pseudonocardiaceae</taxon>
        <taxon>Amycolatopsis</taxon>
    </lineage>
</organism>
<dbReference type="Pfam" id="PF12079">
    <property type="entry name" value="DUF3558"/>
    <property type="match status" value="1"/>
</dbReference>
<evidence type="ECO:0008006" key="3">
    <source>
        <dbReference type="Google" id="ProtNLM"/>
    </source>
</evidence>
<dbReference type="OrthoDB" id="4445816at2"/>
<keyword evidence="2" id="KW-1185">Reference proteome</keyword>
<proteinExistence type="predicted"/>